<dbReference type="AlphaFoldDB" id="A0A0V0I6D2"/>
<accession>A0A0V0I6D2</accession>
<evidence type="ECO:0000313" key="2">
    <source>
        <dbReference type="EMBL" id="JAP28116.1"/>
    </source>
</evidence>
<feature type="transmembrane region" description="Helical" evidence="1">
    <location>
        <begin position="20"/>
        <end position="39"/>
    </location>
</feature>
<keyword evidence="1" id="KW-0812">Transmembrane</keyword>
<feature type="unsure residue" description="D or N" evidence="2">
    <location>
        <position position="2"/>
    </location>
</feature>
<reference evidence="2" key="1">
    <citation type="submission" date="2015-12" db="EMBL/GenBank/DDBJ databases">
        <title>Gene expression during late stages of embryo sac development: a critical building block for successful pollen-pistil interactions.</title>
        <authorList>
            <person name="Liu Y."/>
            <person name="Joly V."/>
            <person name="Sabar M."/>
            <person name="Matton D.P."/>
        </authorList>
    </citation>
    <scope>NUCLEOTIDE SEQUENCE</scope>
</reference>
<keyword evidence="1" id="KW-0472">Membrane</keyword>
<sequence length="80" mass="9074">MDFLVNSQPRHTVTFNFGGSIVSVYIFSVLLSSVGTFVWEKIILSTIETLCFSCIITVLDFYQGSCFISNNANIFTTRRY</sequence>
<proteinExistence type="predicted"/>
<dbReference type="EMBL" id="GEDG01010458">
    <property type="protein sequence ID" value="JAP28116.1"/>
    <property type="molecule type" value="Transcribed_RNA"/>
</dbReference>
<name>A0A0V0I6D2_SOLCH</name>
<keyword evidence="1" id="KW-1133">Transmembrane helix</keyword>
<evidence type="ECO:0000256" key="1">
    <source>
        <dbReference type="SAM" id="Phobius"/>
    </source>
</evidence>
<organism evidence="2">
    <name type="scientific">Solanum chacoense</name>
    <name type="common">Chaco potato</name>
    <dbReference type="NCBI Taxonomy" id="4108"/>
    <lineage>
        <taxon>Eukaryota</taxon>
        <taxon>Viridiplantae</taxon>
        <taxon>Streptophyta</taxon>
        <taxon>Embryophyta</taxon>
        <taxon>Tracheophyta</taxon>
        <taxon>Spermatophyta</taxon>
        <taxon>Magnoliopsida</taxon>
        <taxon>eudicotyledons</taxon>
        <taxon>Gunneridae</taxon>
        <taxon>Pentapetalae</taxon>
        <taxon>asterids</taxon>
        <taxon>lamiids</taxon>
        <taxon>Solanales</taxon>
        <taxon>Solanaceae</taxon>
        <taxon>Solanoideae</taxon>
        <taxon>Solaneae</taxon>
        <taxon>Solanum</taxon>
    </lineage>
</organism>
<protein>
    <submittedName>
        <fullName evidence="2">Putative ovule protein</fullName>
    </submittedName>
</protein>